<dbReference type="Gene3D" id="2.40.320.10">
    <property type="entry name" value="Hypothetical Protein Pfu-838710-001"/>
    <property type="match status" value="1"/>
</dbReference>
<dbReference type="InterPro" id="IPR008173">
    <property type="entry name" value="Adenylyl_cyclase_CyaB"/>
</dbReference>
<protein>
    <recommendedName>
        <fullName evidence="1">CYTH domain-containing protein</fullName>
    </recommendedName>
</protein>
<dbReference type="SUPFAM" id="SSF55154">
    <property type="entry name" value="CYTH-like phosphatases"/>
    <property type="match status" value="1"/>
</dbReference>
<dbReference type="InterPro" id="IPR023577">
    <property type="entry name" value="CYTH_domain"/>
</dbReference>
<accession>A0A2M6Z2C8</accession>
<proteinExistence type="predicted"/>
<reference evidence="3" key="1">
    <citation type="submission" date="2017-09" db="EMBL/GenBank/DDBJ databases">
        <title>Depth-based differentiation of microbial function through sediment-hosted aquifers and enrichment of novel symbionts in the deep terrestrial subsurface.</title>
        <authorList>
            <person name="Probst A.J."/>
            <person name="Ladd B."/>
            <person name="Jarett J.K."/>
            <person name="Geller-Mcgrath D.E."/>
            <person name="Sieber C.M.K."/>
            <person name="Emerson J.B."/>
            <person name="Anantharaman K."/>
            <person name="Thomas B.C."/>
            <person name="Malmstrom R."/>
            <person name="Stieglmeier M."/>
            <person name="Klingl A."/>
            <person name="Woyke T."/>
            <person name="Ryan C.M."/>
            <person name="Banfield J.F."/>
        </authorList>
    </citation>
    <scope>NUCLEOTIDE SEQUENCE [LARGE SCALE GENOMIC DNA]</scope>
</reference>
<dbReference type="PANTHER" id="PTHR21028">
    <property type="entry name" value="SI:CH211-156B7.4"/>
    <property type="match status" value="1"/>
</dbReference>
<dbReference type="PANTHER" id="PTHR21028:SF2">
    <property type="entry name" value="CYTH DOMAIN-CONTAINING PROTEIN"/>
    <property type="match status" value="1"/>
</dbReference>
<dbReference type="AlphaFoldDB" id="A0A2M6Z2C8"/>
<dbReference type="CDD" id="cd07890">
    <property type="entry name" value="CYTH-like_AC_IV-like"/>
    <property type="match status" value="1"/>
</dbReference>
<organism evidence="2 3">
    <name type="scientific">bacterium (Candidatus Gribaldobacteria) CG07_land_8_20_14_0_80_33_18</name>
    <dbReference type="NCBI Taxonomy" id="2014272"/>
    <lineage>
        <taxon>Bacteria</taxon>
        <taxon>Candidatus Gribaldobacteria</taxon>
    </lineage>
</organism>
<dbReference type="Proteomes" id="UP000228777">
    <property type="component" value="Unassembled WGS sequence"/>
</dbReference>
<dbReference type="EMBL" id="PEWP01000045">
    <property type="protein sequence ID" value="PIU46536.1"/>
    <property type="molecule type" value="Genomic_DNA"/>
</dbReference>
<dbReference type="Pfam" id="PF01928">
    <property type="entry name" value="CYTH"/>
    <property type="match status" value="1"/>
</dbReference>
<comment type="caution">
    <text evidence="2">The sequence shown here is derived from an EMBL/GenBank/DDBJ whole genome shotgun (WGS) entry which is preliminary data.</text>
</comment>
<feature type="domain" description="CYTH" evidence="1">
    <location>
        <begin position="4"/>
        <end position="180"/>
    </location>
</feature>
<sequence length="180" mass="21263">MELKINLELKYFCRDFNSIRKVLRSIGAKKESIKKQKDYFFNLPKEKTSKIPARLKLRVSNGEQCLIFYRRPAFSTANMTSSDVIVLRVKDKKILYFLSRALGVKVIIKKQRELWRKGNTVFYLDKINGIGNVFEMEVRTRPKTMKQDKGNFERYKEKLLPHLDKIITGSNEDLVLKLKR</sequence>
<dbReference type="PROSITE" id="PS51707">
    <property type="entry name" value="CYTH"/>
    <property type="match status" value="1"/>
</dbReference>
<gene>
    <name evidence="2" type="ORF">COS93_02270</name>
</gene>
<dbReference type="InterPro" id="IPR033469">
    <property type="entry name" value="CYTH-like_dom_sf"/>
</dbReference>
<evidence type="ECO:0000313" key="3">
    <source>
        <dbReference type="Proteomes" id="UP000228777"/>
    </source>
</evidence>
<evidence type="ECO:0000313" key="2">
    <source>
        <dbReference type="EMBL" id="PIU46536.1"/>
    </source>
</evidence>
<evidence type="ECO:0000259" key="1">
    <source>
        <dbReference type="PROSITE" id="PS51707"/>
    </source>
</evidence>
<name>A0A2M6Z2C8_9BACT</name>